<evidence type="ECO:0000313" key="2">
    <source>
        <dbReference type="EMBL" id="EXB80595.1"/>
    </source>
</evidence>
<feature type="region of interest" description="Disordered" evidence="1">
    <location>
        <begin position="1"/>
        <end position="33"/>
    </location>
</feature>
<sequence>MLESGSGQERISPPPIGTALPSEEGRDRAGVGGGCSYRHRLGFVLPEEGQDRAGTGEGMLGKNGGFVRRRR</sequence>
<feature type="compositionally biased region" description="Gly residues" evidence="1">
    <location>
        <begin position="55"/>
        <end position="64"/>
    </location>
</feature>
<name>W9RAZ7_9ROSA</name>
<gene>
    <name evidence="2" type="ORF">L484_009049</name>
</gene>
<dbReference type="AlphaFoldDB" id="W9RAZ7"/>
<protein>
    <submittedName>
        <fullName evidence="2">Uncharacterized protein</fullName>
    </submittedName>
</protein>
<keyword evidence="3" id="KW-1185">Reference proteome</keyword>
<evidence type="ECO:0000256" key="1">
    <source>
        <dbReference type="SAM" id="MobiDB-lite"/>
    </source>
</evidence>
<feature type="region of interest" description="Disordered" evidence="1">
    <location>
        <begin position="48"/>
        <end position="71"/>
    </location>
</feature>
<dbReference type="Proteomes" id="UP000030645">
    <property type="component" value="Unassembled WGS sequence"/>
</dbReference>
<accession>W9RAZ7</accession>
<reference evidence="3" key="1">
    <citation type="submission" date="2013-01" db="EMBL/GenBank/DDBJ databases">
        <title>Draft Genome Sequence of a Mulberry Tree, Morus notabilis C.K. Schneid.</title>
        <authorList>
            <person name="He N."/>
            <person name="Zhao S."/>
        </authorList>
    </citation>
    <scope>NUCLEOTIDE SEQUENCE</scope>
</reference>
<organism evidence="2 3">
    <name type="scientific">Morus notabilis</name>
    <dbReference type="NCBI Taxonomy" id="981085"/>
    <lineage>
        <taxon>Eukaryota</taxon>
        <taxon>Viridiplantae</taxon>
        <taxon>Streptophyta</taxon>
        <taxon>Embryophyta</taxon>
        <taxon>Tracheophyta</taxon>
        <taxon>Spermatophyta</taxon>
        <taxon>Magnoliopsida</taxon>
        <taxon>eudicotyledons</taxon>
        <taxon>Gunneridae</taxon>
        <taxon>Pentapetalae</taxon>
        <taxon>rosids</taxon>
        <taxon>fabids</taxon>
        <taxon>Rosales</taxon>
        <taxon>Moraceae</taxon>
        <taxon>Moreae</taxon>
        <taxon>Morus</taxon>
    </lineage>
</organism>
<dbReference type="EMBL" id="KE344817">
    <property type="protein sequence ID" value="EXB80595.1"/>
    <property type="molecule type" value="Genomic_DNA"/>
</dbReference>
<evidence type="ECO:0000313" key="3">
    <source>
        <dbReference type="Proteomes" id="UP000030645"/>
    </source>
</evidence>
<proteinExistence type="predicted"/>